<sequence>MIFNKDRMDKDHVLKELDSLGYSDRMKRIALLGRHHKEDNAYSNLLLSLLEGGSAYEAQLALTGASVVNDADIVLLALKHPKAGVRNRAAGLLAKVVTARDIDIEREIVTMSHDCRHKLLRSIADTYRQDWAERLLPLVFTRWGGKEASLLLSACGEETVRNRLTELGYALRNWRTLTKRHPDLVAVYFQTSLKSAPLREKGNVWWRFSSAIEVLSILRPNLVLECALKHGPMDTIHPVLKQQLGSLVQVNSDAVFELLTREGSRSDLMAHGVPEGVLKRKSLLSIDQWTKLATLLADHPLHVAALLDTLAPSLRGMIFEAAYEEDKRKLRIFPEQLLDVLPHKLRDREAARMLGFREINDHRDKMLSIAARRLIIHSREKLEQETYVSNADDRAMAYAQLIKSTALSRRGMDETLLFLTRIKNDQDVVRGAVMAELSNCPTPIFKEDHVGELTLLVDSVIEARDTSYGTRAAMEKLAFALLRDHAPEPGSGLFKFALRTFERLAKRDGQFMLPSMKWENLPDSAAEILFDAIYSLGVEANKRENYNFVLQMAGSFGKKGHRLPKLQLLLEEPVKAKSVSPQAIRHWLAPYQTRDKRVKELLARDKSFISFNEVFMHLHQKRQEWLDPFISGAVIKGNHLSGKTIYLVPAIDGFHRWLPRQQKALGALLERVALDAKRSYYERSTAIRSLARMPDFCSAKLLELLQDEEVPVVEAALYAHSLLEEPEKALPILLDHLDGDRARVAMYAIPRCIRRVKPVLLTSMLTELLNRDKLKITVRKEAIRLLGAYKSGDSMSLLIREFEKPNVHKDVIIAIGHAARQWLDDESSWAIMRSMASSLHSDIARSLLNQYPDELPIDARPRYLQLVVEVAGHADAAVGRDAFHSMTRWAHGSEEIIAATAARAIVNLEDSSRWKAAMDAFIVVCRDGKVNEQVIGIYKQLAGTEVKDEWNAAAERDLPHRQRLLRLTDKLTSLPQNARRALAPLYLGIIDCLGPNETMKQTVINLYLAVIDWNHVEEAVAYLNRVIHCLTRQPHLLNYTYRQVAQDLKASKGHWRPEAVLEIVDTMGAEDCFESLYIGLSLLEVAGTALLWSPDCANRLKAYRNHENAAICSLALDIWTAIE</sequence>
<gene>
    <name evidence="1" type="ORF">EHV15_26970</name>
</gene>
<proteinExistence type="predicted"/>
<evidence type="ECO:0000313" key="1">
    <source>
        <dbReference type="EMBL" id="RRJ66150.1"/>
    </source>
</evidence>
<dbReference type="SUPFAM" id="SSF48371">
    <property type="entry name" value="ARM repeat"/>
    <property type="match status" value="1"/>
</dbReference>
<comment type="caution">
    <text evidence="1">The sequence shown here is derived from an EMBL/GenBank/DDBJ whole genome shotgun (WGS) entry which is preliminary data.</text>
</comment>
<evidence type="ECO:0000313" key="2">
    <source>
        <dbReference type="Proteomes" id="UP000267017"/>
    </source>
</evidence>
<dbReference type="EMBL" id="RRCN01000001">
    <property type="protein sequence ID" value="RRJ66150.1"/>
    <property type="molecule type" value="Genomic_DNA"/>
</dbReference>
<dbReference type="AlphaFoldDB" id="A0A3P3U7D2"/>
<accession>A0A3P3U7D2</accession>
<dbReference type="InterPro" id="IPR016024">
    <property type="entry name" value="ARM-type_fold"/>
</dbReference>
<dbReference type="Proteomes" id="UP000267017">
    <property type="component" value="Unassembled WGS sequence"/>
</dbReference>
<protein>
    <submittedName>
        <fullName evidence="1">HEAT repeat domain-containing protein</fullName>
    </submittedName>
</protein>
<dbReference type="Gene3D" id="1.25.10.10">
    <property type="entry name" value="Leucine-rich Repeat Variant"/>
    <property type="match status" value="1"/>
</dbReference>
<dbReference type="OrthoDB" id="2077833at2"/>
<organism evidence="1 2">
    <name type="scientific">Paenibacillus oralis</name>
    <dbReference type="NCBI Taxonomy" id="2490856"/>
    <lineage>
        <taxon>Bacteria</taxon>
        <taxon>Bacillati</taxon>
        <taxon>Bacillota</taxon>
        <taxon>Bacilli</taxon>
        <taxon>Bacillales</taxon>
        <taxon>Paenibacillaceae</taxon>
        <taxon>Paenibacillus</taxon>
    </lineage>
</organism>
<dbReference type="RefSeq" id="WP_128633940.1">
    <property type="nucleotide sequence ID" value="NZ_RRCN01000001.1"/>
</dbReference>
<dbReference type="InterPro" id="IPR011989">
    <property type="entry name" value="ARM-like"/>
</dbReference>
<name>A0A3P3U7D2_9BACL</name>
<reference evidence="1 2" key="1">
    <citation type="submission" date="2018-11" db="EMBL/GenBank/DDBJ databases">
        <title>Genome sequencing of Paenibacillus sp. KCOM 3021 (= ChDC PVNT-B20).</title>
        <authorList>
            <person name="Kook J.-K."/>
            <person name="Park S.-N."/>
            <person name="Lim Y.K."/>
        </authorList>
    </citation>
    <scope>NUCLEOTIDE SEQUENCE [LARGE SCALE GENOMIC DNA]</scope>
    <source>
        <strain evidence="1 2">KCOM 3021</strain>
    </source>
</reference>
<keyword evidence="2" id="KW-1185">Reference proteome</keyword>